<proteinExistence type="predicted"/>
<dbReference type="EMBL" id="JYGT01000003">
    <property type="protein sequence ID" value="KJQ78301.1"/>
    <property type="molecule type" value="Genomic_DNA"/>
</dbReference>
<feature type="signal peptide" evidence="1">
    <location>
        <begin position="1"/>
        <end position="21"/>
    </location>
</feature>
<dbReference type="PATRIC" id="fig|28037.216.peg.131"/>
<evidence type="ECO:0000313" key="4">
    <source>
        <dbReference type="Proteomes" id="UP000033489"/>
    </source>
</evidence>
<evidence type="ECO:0000259" key="2">
    <source>
        <dbReference type="Pfam" id="PF13354"/>
    </source>
</evidence>
<dbReference type="GO" id="GO:0030655">
    <property type="term" value="P:beta-lactam antibiotic catabolic process"/>
    <property type="evidence" value="ECO:0007669"/>
    <property type="project" value="InterPro"/>
</dbReference>
<dbReference type="PANTHER" id="PTHR35333">
    <property type="entry name" value="BETA-LACTAMASE"/>
    <property type="match status" value="1"/>
</dbReference>
<dbReference type="Gene3D" id="3.40.710.10">
    <property type="entry name" value="DD-peptidase/beta-lactamase superfamily"/>
    <property type="match status" value="1"/>
</dbReference>
<feature type="chain" id="PRO_5038991504" description="Beta-lactamase class A catalytic domain-containing protein" evidence="1">
    <location>
        <begin position="22"/>
        <end position="422"/>
    </location>
</feature>
<dbReference type="Pfam" id="PF13354">
    <property type="entry name" value="Beta-lactamase2"/>
    <property type="match status" value="1"/>
</dbReference>
<feature type="domain" description="Beta-lactamase class A catalytic" evidence="2">
    <location>
        <begin position="201"/>
        <end position="402"/>
    </location>
</feature>
<dbReference type="InterPro" id="IPR045155">
    <property type="entry name" value="Beta-lactam_cat"/>
</dbReference>
<keyword evidence="1" id="KW-0732">Signal</keyword>
<sequence length="422" mass="48208">MRKFLVILLLPIFLKSVQVVSTENPVIIPKQEVYSLTHTPYHFYYQDIIESPKFYGETPVYSTEDLINESGKVNAETKLTVLEWRLNKQGQPVFKLSNNQFVMADKRLLYDSSIVNDFSKRVWLEPGFVVYNSPYNQQELKSTLVPYQEVEADMSVFAEGREFLHIKQAGWVSTDYISDDDNRIQKVQELLSANYQNEQFSIYIKQLSTGKEAGINENQKMYAASVMKLPYLYSVQEKINQGDYQLDTKLKYVSEVNDFPGSYKPEGSGSLPKTADNKEYTIKDLITKTAKESDNVAHNILGYYITNKSDDVFKKEMTTIAGNEWDVNDKLASAKMAGQVMESIYNQNGFVLESLSQTSFDNQRIAKNISAKVAHKIGDADEFKHDVAVVYTDSPFVISIFTKNSDYDTISKIAKDVYEVLK</sequence>
<organism evidence="3 4">
    <name type="scientific">Streptococcus infantis</name>
    <dbReference type="NCBI Taxonomy" id="68892"/>
    <lineage>
        <taxon>Bacteria</taxon>
        <taxon>Bacillati</taxon>
        <taxon>Bacillota</taxon>
        <taxon>Bacilli</taxon>
        <taxon>Lactobacillales</taxon>
        <taxon>Streptococcaceae</taxon>
        <taxon>Streptococcus</taxon>
    </lineage>
</organism>
<reference evidence="3 4" key="1">
    <citation type="submission" date="2015-02" db="EMBL/GenBank/DDBJ databases">
        <title>Evolution of amylase-binding proteins of oral streptococcal species.</title>
        <authorList>
            <person name="Haase E.M."/>
        </authorList>
    </citation>
    <scope>NUCLEOTIDE SEQUENCE [LARGE SCALE GENOMIC DNA]</scope>
    <source>
        <strain evidence="3 4">UC921A</strain>
    </source>
</reference>
<dbReference type="InterPro" id="IPR000871">
    <property type="entry name" value="Beta-lactam_class-A"/>
</dbReference>
<evidence type="ECO:0000313" key="3">
    <source>
        <dbReference type="EMBL" id="KJQ78301.1"/>
    </source>
</evidence>
<dbReference type="InterPro" id="IPR012338">
    <property type="entry name" value="Beta-lactam/transpept-like"/>
</dbReference>
<dbReference type="GO" id="GO:0008800">
    <property type="term" value="F:beta-lactamase activity"/>
    <property type="evidence" value="ECO:0007669"/>
    <property type="project" value="InterPro"/>
</dbReference>
<gene>
    <name evidence="3" type="ORF">TZ94_00142</name>
</gene>
<dbReference type="PANTHER" id="PTHR35333:SF3">
    <property type="entry name" value="BETA-LACTAMASE-TYPE TRANSPEPTIDASE FOLD CONTAINING PROTEIN"/>
    <property type="match status" value="1"/>
</dbReference>
<comment type="caution">
    <text evidence="3">The sequence shown here is derived from an EMBL/GenBank/DDBJ whole genome shotgun (WGS) entry which is preliminary data.</text>
</comment>
<dbReference type="SUPFAM" id="SSF56601">
    <property type="entry name" value="beta-lactamase/transpeptidase-like"/>
    <property type="match status" value="1"/>
</dbReference>
<name>A0A0F2E925_9STRE</name>
<dbReference type="RefSeq" id="WP_045613239.1">
    <property type="nucleotide sequence ID" value="NZ_JYGT01000003.1"/>
</dbReference>
<dbReference type="GO" id="GO:0046677">
    <property type="term" value="P:response to antibiotic"/>
    <property type="evidence" value="ECO:0007669"/>
    <property type="project" value="InterPro"/>
</dbReference>
<dbReference type="OrthoDB" id="2240388at2"/>
<dbReference type="AlphaFoldDB" id="A0A0F2E925"/>
<accession>A0A0F2E925</accession>
<evidence type="ECO:0000256" key="1">
    <source>
        <dbReference type="SAM" id="SignalP"/>
    </source>
</evidence>
<dbReference type="Proteomes" id="UP000033489">
    <property type="component" value="Unassembled WGS sequence"/>
</dbReference>
<protein>
    <recommendedName>
        <fullName evidence="2">Beta-lactamase class A catalytic domain-containing protein</fullName>
    </recommendedName>
</protein>